<evidence type="ECO:0000313" key="1">
    <source>
        <dbReference type="EMBL" id="SPC87986.1"/>
    </source>
</evidence>
<reference evidence="1" key="1">
    <citation type="submission" date="2018-02" db="EMBL/GenBank/DDBJ databases">
        <authorList>
            <person name="Cohen D.B."/>
            <person name="Kent A.D."/>
        </authorList>
    </citation>
    <scope>NUCLEOTIDE SEQUENCE</scope>
</reference>
<gene>
    <name evidence="1" type="ORF">FSB_LOCUS15868</name>
</gene>
<dbReference type="EMBL" id="OIVN01000964">
    <property type="protein sequence ID" value="SPC87986.1"/>
    <property type="molecule type" value="Genomic_DNA"/>
</dbReference>
<sequence>MTWRLLIGDTFQEEQEARAAHERRESDDRNLIGAWRRSYSECPDFCGVDLELGSSGDAVKRSQIFEAIGRAWERVQAWILIGNRKSKRPKTPKFSICCHEGKVKLPYLKPPPPELQELIQHSEHYKANIRRFNSMFAMTSMGGNIDLRVNQGRGPYIFRLNGQNHHRIGSLLPVVGDKPRFAQLYIHDTANEIANRLSALNKHESHCDLDPAVVQILLKMLDENNALVKTFRMARDRFKESDMHSVRLQLISSRSTDGREQNMPTCSEVAAIIVGDVSEENMHRDIIIENRSGLLQRINELITQSNGKKEDSHMLIYFFYLYPDDKHPTPAEIDNIISAELPDKLTDPGDYEAVKQYMIHGPCGAANPRSPCMVDNKCMKHFPKKVYNDTVIDEDGYPIYRRRDDGKMVEKNGVLLDNRFVVPYNIDLLVKYQAHINVEWCNRSKSIKYLFKYVQQGF</sequence>
<accession>A0A2N9FAR6</accession>
<dbReference type="PANTHER" id="PTHR45786:SF74">
    <property type="entry name" value="ATP-DEPENDENT DNA HELICASE"/>
    <property type="match status" value="1"/>
</dbReference>
<evidence type="ECO:0008006" key="2">
    <source>
        <dbReference type="Google" id="ProtNLM"/>
    </source>
</evidence>
<protein>
    <recommendedName>
        <fullName evidence="2">Helitron helicase-like domain-containing protein</fullName>
    </recommendedName>
</protein>
<dbReference type="PANTHER" id="PTHR45786">
    <property type="entry name" value="DNA BINDING PROTEIN-LIKE"/>
    <property type="match status" value="1"/>
</dbReference>
<proteinExistence type="predicted"/>
<dbReference type="AlphaFoldDB" id="A0A2N9FAR6"/>
<organism evidence="1">
    <name type="scientific">Fagus sylvatica</name>
    <name type="common">Beechnut</name>
    <dbReference type="NCBI Taxonomy" id="28930"/>
    <lineage>
        <taxon>Eukaryota</taxon>
        <taxon>Viridiplantae</taxon>
        <taxon>Streptophyta</taxon>
        <taxon>Embryophyta</taxon>
        <taxon>Tracheophyta</taxon>
        <taxon>Spermatophyta</taxon>
        <taxon>Magnoliopsida</taxon>
        <taxon>eudicotyledons</taxon>
        <taxon>Gunneridae</taxon>
        <taxon>Pentapetalae</taxon>
        <taxon>rosids</taxon>
        <taxon>fabids</taxon>
        <taxon>Fagales</taxon>
        <taxon>Fagaceae</taxon>
        <taxon>Fagus</taxon>
    </lineage>
</organism>
<name>A0A2N9FAR6_FAGSY</name>